<proteinExistence type="predicted"/>
<dbReference type="InterPro" id="IPR021440">
    <property type="entry name" value="DUF3089"/>
</dbReference>
<dbReference type="Gene3D" id="3.40.50.1820">
    <property type="entry name" value="alpha/beta hydrolase"/>
    <property type="match status" value="1"/>
</dbReference>
<dbReference type="Pfam" id="PF11288">
    <property type="entry name" value="DUF3089"/>
    <property type="match status" value="1"/>
</dbReference>
<dbReference type="ESTHER" id="9zzzz-a0a0g3fh03">
    <property type="family name" value="Duf_3089"/>
</dbReference>
<protein>
    <recommendedName>
        <fullName evidence="2">DUF3089 domain-containing protein</fullName>
    </recommendedName>
</protein>
<name>A0A0G3FH03_9ZZZZ</name>
<dbReference type="PROSITE" id="PS51257">
    <property type="entry name" value="PROKAR_LIPOPROTEIN"/>
    <property type="match status" value="1"/>
</dbReference>
<evidence type="ECO:0000313" key="1">
    <source>
        <dbReference type="EMBL" id="AKJ87208.1"/>
    </source>
</evidence>
<dbReference type="EMBL" id="KP347713">
    <property type="protein sequence ID" value="AKJ87208.1"/>
    <property type="molecule type" value="Genomic_DNA"/>
</dbReference>
<dbReference type="SUPFAM" id="SSF53474">
    <property type="entry name" value="alpha/beta-Hydrolases"/>
    <property type="match status" value="2"/>
</dbReference>
<reference evidence="1" key="1">
    <citation type="submission" date="2014-12" db="EMBL/GenBank/DDBJ databases">
        <title>Investigation of esterase diversity in environmental metagenomes.</title>
        <authorList>
            <person name="Popovic A."/>
            <person name="Tchigvintsev A."/>
            <person name="Nocek B."/>
            <person name="Hajighasemi M."/>
            <person name="Brown G."/>
            <person name="Xu X."/>
            <person name="Li H."/>
            <person name="Glinos J."/>
            <person name="Yim V."/>
            <person name="Pelletier E."/>
            <person name="Chernikova T.N."/>
            <person name="Golyshina O.V."/>
            <person name="Tran H."/>
            <person name="Le Paslier D."/>
            <person name="Yakimov M.M."/>
            <person name="Savchenko A."/>
            <person name="Golyshin P.N."/>
            <person name="Yakunin A.F."/>
        </authorList>
    </citation>
    <scope>NUCLEOTIDE SEQUENCE</scope>
</reference>
<sequence>MCATHKAFFSYVWRKFLNMYRFSVISSFLALSCFLSLASYELPDHSNGEPTTDYSINEYWLSLFSGFSKDVDVFYVYPTSWYKLDPAEPDFCAIDHPTMLSRSKVVFDIQATAFETVGNLYAPYYRQADAAYTLSLPADKRWAVVDSIPAKDVIAAFDYYIKHYNKGKPYILVGHSQGAQVLMLLLKNYMPEHTGTYARMVCAYVIGYPVTAEFMSSNKHLKFAESAEDTGVIVSYNTQSPSVAPGANIVLGDEIGLVINPINWKRDETPATAEESLGSYMPIDAQGNPALIPHFADARINMAKGVIECSSVNETDMFNLSGKMGPEVYHSFDIPFYYYNLRENAQVRVNRFLAK</sequence>
<dbReference type="AlphaFoldDB" id="A0A0G3FH03"/>
<organism evidence="1">
    <name type="scientific">uncultured organism</name>
    <dbReference type="NCBI Taxonomy" id="155900"/>
    <lineage>
        <taxon>unclassified sequences</taxon>
        <taxon>environmental samples</taxon>
    </lineage>
</organism>
<dbReference type="InterPro" id="IPR029058">
    <property type="entry name" value="AB_hydrolase_fold"/>
</dbReference>
<evidence type="ECO:0008006" key="2">
    <source>
        <dbReference type="Google" id="ProtNLM"/>
    </source>
</evidence>
<accession>A0A0G3FH03</accession>